<dbReference type="SUPFAM" id="SSF56349">
    <property type="entry name" value="DNA breaking-rejoining enzymes"/>
    <property type="match status" value="1"/>
</dbReference>
<evidence type="ECO:0000259" key="5">
    <source>
        <dbReference type="PROSITE" id="PS51898"/>
    </source>
</evidence>
<keyword evidence="4" id="KW-0233">DNA recombination</keyword>
<dbReference type="GO" id="GO:0006310">
    <property type="term" value="P:DNA recombination"/>
    <property type="evidence" value="ECO:0007669"/>
    <property type="project" value="UniProtKB-KW"/>
</dbReference>
<dbReference type="InterPro" id="IPR013762">
    <property type="entry name" value="Integrase-like_cat_sf"/>
</dbReference>
<organism evidence="6 7">
    <name type="scientific">Anaerococcus tetradius</name>
    <dbReference type="NCBI Taxonomy" id="33036"/>
    <lineage>
        <taxon>Bacteria</taxon>
        <taxon>Bacillati</taxon>
        <taxon>Bacillota</taxon>
        <taxon>Tissierellia</taxon>
        <taxon>Tissierellales</taxon>
        <taxon>Peptoniphilaceae</taxon>
        <taxon>Anaerococcus</taxon>
    </lineage>
</organism>
<dbReference type="PANTHER" id="PTHR30629:SF2">
    <property type="entry name" value="PROPHAGE INTEGRASE INTS-RELATED"/>
    <property type="match status" value="1"/>
</dbReference>
<evidence type="ECO:0000256" key="2">
    <source>
        <dbReference type="ARBA" id="ARBA00022908"/>
    </source>
</evidence>
<dbReference type="Gene3D" id="1.10.150.130">
    <property type="match status" value="1"/>
</dbReference>
<name>A0A133KDB1_9FIRM</name>
<feature type="domain" description="Tyr recombinase" evidence="5">
    <location>
        <begin position="156"/>
        <end position="343"/>
    </location>
</feature>
<keyword evidence="3" id="KW-0238">DNA-binding</keyword>
<dbReference type="PROSITE" id="PS51898">
    <property type="entry name" value="TYR_RECOMBINASE"/>
    <property type="match status" value="1"/>
</dbReference>
<dbReference type="Proteomes" id="UP000070383">
    <property type="component" value="Unassembled WGS sequence"/>
</dbReference>
<evidence type="ECO:0000256" key="3">
    <source>
        <dbReference type="ARBA" id="ARBA00023125"/>
    </source>
</evidence>
<keyword evidence="2" id="KW-0229">DNA integration</keyword>
<dbReference type="CDD" id="cd01189">
    <property type="entry name" value="INT_ICEBs1_C_like"/>
    <property type="match status" value="1"/>
</dbReference>
<gene>
    <name evidence="6" type="ORF">HMPREF3200_01447</name>
</gene>
<keyword evidence="7" id="KW-1185">Reference proteome</keyword>
<evidence type="ECO:0000256" key="1">
    <source>
        <dbReference type="ARBA" id="ARBA00008857"/>
    </source>
</evidence>
<dbReference type="Pfam" id="PF00589">
    <property type="entry name" value="Phage_integrase"/>
    <property type="match status" value="1"/>
</dbReference>
<dbReference type="InterPro" id="IPR010998">
    <property type="entry name" value="Integrase_recombinase_N"/>
</dbReference>
<dbReference type="InterPro" id="IPR050808">
    <property type="entry name" value="Phage_Integrase"/>
</dbReference>
<evidence type="ECO:0000313" key="7">
    <source>
        <dbReference type="Proteomes" id="UP000070383"/>
    </source>
</evidence>
<dbReference type="Pfam" id="PF14659">
    <property type="entry name" value="Phage_int_SAM_3"/>
    <property type="match status" value="1"/>
</dbReference>
<comment type="similarity">
    <text evidence="1">Belongs to the 'phage' integrase family.</text>
</comment>
<evidence type="ECO:0000256" key="4">
    <source>
        <dbReference type="ARBA" id="ARBA00023172"/>
    </source>
</evidence>
<protein>
    <submittedName>
        <fullName evidence="6">Site-specific recombinase, phage integrase family</fullName>
    </submittedName>
</protein>
<dbReference type="PANTHER" id="PTHR30629">
    <property type="entry name" value="PROPHAGE INTEGRASE"/>
    <property type="match status" value="1"/>
</dbReference>
<dbReference type="GO" id="GO:0015074">
    <property type="term" value="P:DNA integration"/>
    <property type="evidence" value="ECO:0007669"/>
    <property type="project" value="UniProtKB-KW"/>
</dbReference>
<dbReference type="OrthoDB" id="9803188at2"/>
<accession>A0A133KDB1</accession>
<dbReference type="GO" id="GO:0003677">
    <property type="term" value="F:DNA binding"/>
    <property type="evidence" value="ECO:0007669"/>
    <property type="project" value="UniProtKB-KW"/>
</dbReference>
<dbReference type="AlphaFoldDB" id="A0A133KDB1"/>
<dbReference type="InterPro" id="IPR011010">
    <property type="entry name" value="DNA_brk_join_enz"/>
</dbReference>
<sequence>MTIQKYKKQGKTFYKFQIRLGKNVTTRSGFKSKPQAMYAYTQLLEDYENDIQSNVPYKEVYEDWLVMYETTVKETTYTKTTGIFRNHILPFFGDKRIGDIVPKDCEYFALKYKDYVKGDVFYRYASKIMDYAKIHYNLKENPFKDAMLPAFKKPAKKIDYLEADEAAKIIDYYKNNVYWKTFFRLMIYTGARRGEALALEWTDIDFENNTLTINKSLGVNRDQKVFLTTTKTDNSERTIDLDKTTLVYLKELKLQSKSKIIFPNTKGEYQRLSTASDMLKKALKDLGLKEIRLHDLRHTHASLLFASGANIKYVQHRLGHAKIETTLNIYAHVTKDTKKKDLSNFVEYMENKA</sequence>
<dbReference type="InterPro" id="IPR004107">
    <property type="entry name" value="Integrase_SAM-like_N"/>
</dbReference>
<dbReference type="PATRIC" id="fig|33036.3.peg.1435"/>
<dbReference type="EMBL" id="LRPM01000049">
    <property type="protein sequence ID" value="KWZ77454.1"/>
    <property type="molecule type" value="Genomic_DNA"/>
</dbReference>
<dbReference type="RefSeq" id="WP_060929664.1">
    <property type="nucleotide sequence ID" value="NZ_KQ955281.1"/>
</dbReference>
<proteinExistence type="inferred from homology"/>
<reference evidence="7" key="1">
    <citation type="submission" date="2016-01" db="EMBL/GenBank/DDBJ databases">
        <authorList>
            <person name="Mitreva M."/>
            <person name="Pepin K.H."/>
            <person name="Mihindukulasuriya K.A."/>
            <person name="Fulton R."/>
            <person name="Fronick C."/>
            <person name="O'Laughlin M."/>
            <person name="Miner T."/>
            <person name="Herter B."/>
            <person name="Rosa B.A."/>
            <person name="Cordes M."/>
            <person name="Tomlinson C."/>
            <person name="Wollam A."/>
            <person name="Palsikar V.B."/>
            <person name="Mardis E.R."/>
            <person name="Wilson R.K."/>
        </authorList>
    </citation>
    <scope>NUCLEOTIDE SEQUENCE [LARGE SCALE GENOMIC DNA]</scope>
    <source>
        <strain evidence="7">MJR8151</strain>
    </source>
</reference>
<evidence type="ECO:0000313" key="6">
    <source>
        <dbReference type="EMBL" id="KWZ77454.1"/>
    </source>
</evidence>
<dbReference type="STRING" id="33036.HMPREF3200_01447"/>
<comment type="caution">
    <text evidence="6">The sequence shown here is derived from an EMBL/GenBank/DDBJ whole genome shotgun (WGS) entry which is preliminary data.</text>
</comment>
<dbReference type="Gene3D" id="1.10.443.10">
    <property type="entry name" value="Intergrase catalytic core"/>
    <property type="match status" value="1"/>
</dbReference>
<dbReference type="InterPro" id="IPR002104">
    <property type="entry name" value="Integrase_catalytic"/>
</dbReference>